<gene>
    <name evidence="2" type="ORF">F7731_10140</name>
</gene>
<dbReference type="Pfam" id="PF07833">
    <property type="entry name" value="Cu_amine_oxidN1"/>
    <property type="match status" value="1"/>
</dbReference>
<dbReference type="InterPro" id="IPR012854">
    <property type="entry name" value="Cu_amine_oxidase-like_N"/>
</dbReference>
<dbReference type="OrthoDB" id="2868944at2"/>
<dbReference type="AlphaFoldDB" id="A0A6L3V7Z9"/>
<evidence type="ECO:0000259" key="1">
    <source>
        <dbReference type="Pfam" id="PF07833"/>
    </source>
</evidence>
<dbReference type="Gene3D" id="3.30.457.10">
    <property type="entry name" value="Copper amine oxidase-like, N-terminal domain"/>
    <property type="match status" value="1"/>
</dbReference>
<name>A0A6L3V7Z9_9BACI</name>
<comment type="caution">
    <text evidence="2">The sequence shown here is derived from an EMBL/GenBank/DDBJ whole genome shotgun (WGS) entry which is preliminary data.</text>
</comment>
<evidence type="ECO:0000313" key="3">
    <source>
        <dbReference type="Proteomes" id="UP000481030"/>
    </source>
</evidence>
<dbReference type="Proteomes" id="UP000481030">
    <property type="component" value="Unassembled WGS sequence"/>
</dbReference>
<protein>
    <submittedName>
        <fullName evidence="2">Copper amine oxidase N-terminal domain-containing protein</fullName>
    </submittedName>
</protein>
<dbReference type="InterPro" id="IPR036582">
    <property type="entry name" value="Mao_N_sf"/>
</dbReference>
<feature type="domain" description="Copper amine oxidase-like N-terminal" evidence="1">
    <location>
        <begin position="17"/>
        <end position="86"/>
    </location>
</feature>
<sequence>MSFSAGVYAAPSIKLIVNGSQVKNAEAKIINSTTYVPLRAISEMLGATVNWDNNTKTVTIVDKKNNNTAPTNMSQTINGVTVTIDRVVQDSDSLKIYVTYVNRTNKEVMTGDSLAKIVSNGKQYSFDSDFNFERWYEKDVPHADYFIEPGVSEQSVIFFKPVSSDTINIVLSADFENYRFNNVKVNK</sequence>
<dbReference type="Gene3D" id="2.60.40.1630">
    <property type="entry name" value="bacillus anthracis domain"/>
    <property type="match status" value="1"/>
</dbReference>
<dbReference type="EMBL" id="WBOS01000003">
    <property type="protein sequence ID" value="KAB2336850.1"/>
    <property type="molecule type" value="Genomic_DNA"/>
</dbReference>
<proteinExistence type="predicted"/>
<dbReference type="SUPFAM" id="SSF55383">
    <property type="entry name" value="Copper amine oxidase, domain N"/>
    <property type="match status" value="1"/>
</dbReference>
<reference evidence="2 3" key="1">
    <citation type="journal article" date="2016" name="Antonie Van Leeuwenhoek">
        <title>Bacillus depressus sp. nov., isolated from soil of a sunflower field.</title>
        <authorList>
            <person name="Wei X."/>
            <person name="Xin D."/>
            <person name="Xin Y."/>
            <person name="Zhang H."/>
            <person name="Wang T."/>
            <person name="Zhang J."/>
        </authorList>
    </citation>
    <scope>NUCLEOTIDE SEQUENCE [LARGE SCALE GENOMIC DNA]</scope>
    <source>
        <strain evidence="2 3">BZ1</strain>
    </source>
</reference>
<accession>A0A6L3V7Z9</accession>
<keyword evidence="3" id="KW-1185">Reference proteome</keyword>
<evidence type="ECO:0000313" key="2">
    <source>
        <dbReference type="EMBL" id="KAB2336850.1"/>
    </source>
</evidence>
<organism evidence="2 3">
    <name type="scientific">Cytobacillus depressus</name>
    <dbReference type="NCBI Taxonomy" id="1602942"/>
    <lineage>
        <taxon>Bacteria</taxon>
        <taxon>Bacillati</taxon>
        <taxon>Bacillota</taxon>
        <taxon>Bacilli</taxon>
        <taxon>Bacillales</taxon>
        <taxon>Bacillaceae</taxon>
        <taxon>Cytobacillus</taxon>
    </lineage>
</organism>